<sequence>MRTCANRFYVVLIDQRRNSLSAIDTLYNFIYIFVCLCMNCL</sequence>
<dbReference type="AlphaFoldDB" id="A0A2P2KPP0"/>
<organism evidence="1">
    <name type="scientific">Rhizophora mucronata</name>
    <name type="common">Asiatic mangrove</name>
    <dbReference type="NCBI Taxonomy" id="61149"/>
    <lineage>
        <taxon>Eukaryota</taxon>
        <taxon>Viridiplantae</taxon>
        <taxon>Streptophyta</taxon>
        <taxon>Embryophyta</taxon>
        <taxon>Tracheophyta</taxon>
        <taxon>Spermatophyta</taxon>
        <taxon>Magnoliopsida</taxon>
        <taxon>eudicotyledons</taxon>
        <taxon>Gunneridae</taxon>
        <taxon>Pentapetalae</taxon>
        <taxon>rosids</taxon>
        <taxon>fabids</taxon>
        <taxon>Malpighiales</taxon>
        <taxon>Rhizophoraceae</taxon>
        <taxon>Rhizophora</taxon>
    </lineage>
</organism>
<name>A0A2P2KPP0_RHIMU</name>
<proteinExistence type="predicted"/>
<dbReference type="EMBL" id="GGEC01027209">
    <property type="protein sequence ID" value="MBX07693.1"/>
    <property type="molecule type" value="Transcribed_RNA"/>
</dbReference>
<protein>
    <submittedName>
        <fullName evidence="1">Uncharacterized protein</fullName>
    </submittedName>
</protein>
<reference evidence="1" key="1">
    <citation type="submission" date="2018-02" db="EMBL/GenBank/DDBJ databases">
        <title>Rhizophora mucronata_Transcriptome.</title>
        <authorList>
            <person name="Meera S.P."/>
            <person name="Sreeshan A."/>
            <person name="Augustine A."/>
        </authorList>
    </citation>
    <scope>NUCLEOTIDE SEQUENCE</scope>
    <source>
        <tissue evidence="1">Leaf</tissue>
    </source>
</reference>
<evidence type="ECO:0000313" key="1">
    <source>
        <dbReference type="EMBL" id="MBX07693.1"/>
    </source>
</evidence>
<accession>A0A2P2KPP0</accession>